<reference evidence="2" key="1">
    <citation type="submission" date="2020-02" db="EMBL/GenBank/DDBJ databases">
        <authorList>
            <person name="Meier V. D."/>
        </authorList>
    </citation>
    <scope>NUCLEOTIDE SEQUENCE</scope>
    <source>
        <strain evidence="2">AVDCRST_MAG34</strain>
    </source>
</reference>
<sequence>AATGRRRGDRPRRPVRPAGLARRVGGDLDRGQQPRRAPRRGAARRRARRTRGGSGTGGRPPAAQLRVRPARRRPGLSRAGHGRAVALAGPPGVVARRSAPGEAERPAHRGHARHRGDCGTCPRGGTPAGQGGGSPFRPLHRRAAAV</sequence>
<feature type="non-terminal residue" evidence="2">
    <location>
        <position position="146"/>
    </location>
</feature>
<name>A0A6J4LAY1_9ACTN</name>
<feature type="region of interest" description="Disordered" evidence="1">
    <location>
        <begin position="1"/>
        <end position="146"/>
    </location>
</feature>
<proteinExistence type="predicted"/>
<protein>
    <submittedName>
        <fullName evidence="2">Uncharacterized protein</fullName>
    </submittedName>
</protein>
<feature type="compositionally biased region" description="Basic residues" evidence="1">
    <location>
        <begin position="36"/>
        <end position="51"/>
    </location>
</feature>
<evidence type="ECO:0000313" key="2">
    <source>
        <dbReference type="EMBL" id="CAA9327016.1"/>
    </source>
</evidence>
<feature type="compositionally biased region" description="Basic residues" evidence="1">
    <location>
        <begin position="1"/>
        <end position="15"/>
    </location>
</feature>
<dbReference type="EMBL" id="CADCUI010000004">
    <property type="protein sequence ID" value="CAA9327016.1"/>
    <property type="molecule type" value="Genomic_DNA"/>
</dbReference>
<feature type="compositionally biased region" description="Low complexity" evidence="1">
    <location>
        <begin position="82"/>
        <end position="96"/>
    </location>
</feature>
<dbReference type="AlphaFoldDB" id="A0A6J4LAY1"/>
<feature type="non-terminal residue" evidence="2">
    <location>
        <position position="1"/>
    </location>
</feature>
<evidence type="ECO:0000256" key="1">
    <source>
        <dbReference type="SAM" id="MobiDB-lite"/>
    </source>
</evidence>
<gene>
    <name evidence="2" type="ORF">AVDCRST_MAG34-43</name>
</gene>
<organism evidence="2">
    <name type="scientific">uncultured Nocardioidaceae bacterium</name>
    <dbReference type="NCBI Taxonomy" id="253824"/>
    <lineage>
        <taxon>Bacteria</taxon>
        <taxon>Bacillati</taxon>
        <taxon>Actinomycetota</taxon>
        <taxon>Actinomycetes</taxon>
        <taxon>Propionibacteriales</taxon>
        <taxon>Nocardioidaceae</taxon>
        <taxon>environmental samples</taxon>
    </lineage>
</organism>
<accession>A0A6J4LAY1</accession>